<keyword evidence="2" id="KW-1185">Reference proteome</keyword>
<name>A0AA39MMS4_9AGAR</name>
<dbReference type="EMBL" id="JAUEPT010000039">
    <property type="protein sequence ID" value="KAK0439175.1"/>
    <property type="molecule type" value="Genomic_DNA"/>
</dbReference>
<sequence>MYLSRFQAVKGGCHSTGALYITICNNPRTIRYLREETILALVLPGPHEPTLEQLNNVLVPLIRDLKNLYHGACTLIVWKPQITLVGFRFVLTLLADLFLLDHIDFPRISNDTELRQSGSQLYRLIFLFLHELWKPYFKLVYDVDMSTARGPTASFAGQVKSFSHLWVEKRRYGAATTARGQSAQYAYIHGRVPVRIDYLFQAVQSFGDVDYIANLAVVRRFQTDEFTTALQLPWYIWLVAVDLGVAIWSADQLGHLEVVEMKHLSGHFVLAPIDIHDQGVWVTITYENVSSD</sequence>
<accession>A0AA39MMS4</accession>
<comment type="caution">
    <text evidence="1">The sequence shown here is derived from an EMBL/GenBank/DDBJ whole genome shotgun (WGS) entry which is preliminary data.</text>
</comment>
<organism evidence="1 2">
    <name type="scientific">Armillaria borealis</name>
    <dbReference type="NCBI Taxonomy" id="47425"/>
    <lineage>
        <taxon>Eukaryota</taxon>
        <taxon>Fungi</taxon>
        <taxon>Dikarya</taxon>
        <taxon>Basidiomycota</taxon>
        <taxon>Agaricomycotina</taxon>
        <taxon>Agaricomycetes</taxon>
        <taxon>Agaricomycetidae</taxon>
        <taxon>Agaricales</taxon>
        <taxon>Marasmiineae</taxon>
        <taxon>Physalacriaceae</taxon>
        <taxon>Armillaria</taxon>
    </lineage>
</organism>
<evidence type="ECO:0000313" key="2">
    <source>
        <dbReference type="Proteomes" id="UP001175226"/>
    </source>
</evidence>
<proteinExistence type="predicted"/>
<evidence type="ECO:0000313" key="1">
    <source>
        <dbReference type="EMBL" id="KAK0439175.1"/>
    </source>
</evidence>
<protein>
    <submittedName>
        <fullName evidence="1">Uncharacterized protein</fullName>
    </submittedName>
</protein>
<dbReference type="AlphaFoldDB" id="A0AA39MMS4"/>
<gene>
    <name evidence="1" type="ORF">EV421DRAFT_1713692</name>
</gene>
<reference evidence="1" key="1">
    <citation type="submission" date="2023-06" db="EMBL/GenBank/DDBJ databases">
        <authorList>
            <consortium name="Lawrence Berkeley National Laboratory"/>
            <person name="Ahrendt S."/>
            <person name="Sahu N."/>
            <person name="Indic B."/>
            <person name="Wong-Bajracharya J."/>
            <person name="Merenyi Z."/>
            <person name="Ke H.-M."/>
            <person name="Monk M."/>
            <person name="Kocsube S."/>
            <person name="Drula E."/>
            <person name="Lipzen A."/>
            <person name="Balint B."/>
            <person name="Henrissat B."/>
            <person name="Andreopoulos B."/>
            <person name="Martin F.M."/>
            <person name="Harder C.B."/>
            <person name="Rigling D."/>
            <person name="Ford K.L."/>
            <person name="Foster G.D."/>
            <person name="Pangilinan J."/>
            <person name="Papanicolaou A."/>
            <person name="Barry K."/>
            <person name="LaButti K."/>
            <person name="Viragh M."/>
            <person name="Koriabine M."/>
            <person name="Yan M."/>
            <person name="Riley R."/>
            <person name="Champramary S."/>
            <person name="Plett K.L."/>
            <person name="Tsai I.J."/>
            <person name="Slot J."/>
            <person name="Sipos G."/>
            <person name="Plett J."/>
            <person name="Nagy L.G."/>
            <person name="Grigoriev I.V."/>
        </authorList>
    </citation>
    <scope>NUCLEOTIDE SEQUENCE</scope>
    <source>
        <strain evidence="1">FPL87.14</strain>
    </source>
</reference>
<dbReference type="Proteomes" id="UP001175226">
    <property type="component" value="Unassembled WGS sequence"/>
</dbReference>